<evidence type="ECO:0000313" key="5">
    <source>
        <dbReference type="EMBL" id="AKT44030.1"/>
    </source>
</evidence>
<dbReference type="PANTHER" id="PTHR23089">
    <property type="entry name" value="HISTIDINE TRIAD HIT PROTEIN"/>
    <property type="match status" value="1"/>
</dbReference>
<dbReference type="PROSITE" id="PS51084">
    <property type="entry name" value="HIT_2"/>
    <property type="match status" value="1"/>
</dbReference>
<organism evidence="5 6">
    <name type="scientific">Chondromyces crocatus</name>
    <dbReference type="NCBI Taxonomy" id="52"/>
    <lineage>
        <taxon>Bacteria</taxon>
        <taxon>Pseudomonadati</taxon>
        <taxon>Myxococcota</taxon>
        <taxon>Polyangia</taxon>
        <taxon>Polyangiales</taxon>
        <taxon>Polyangiaceae</taxon>
        <taxon>Chondromyces</taxon>
    </lineage>
</organism>
<name>A0A0K1ESW9_CHOCO</name>
<evidence type="ECO:0000256" key="3">
    <source>
        <dbReference type="PROSITE-ProRule" id="PRU00464"/>
    </source>
</evidence>
<dbReference type="STRING" id="52.CMC5_082680"/>
<dbReference type="SUPFAM" id="SSF54197">
    <property type="entry name" value="HIT-like"/>
    <property type="match status" value="1"/>
</dbReference>
<dbReference type="PROSITE" id="PS00892">
    <property type="entry name" value="HIT_1"/>
    <property type="match status" value="1"/>
</dbReference>
<proteinExistence type="predicted"/>
<gene>
    <name evidence="5" type="ORF">CMC5_082680</name>
</gene>
<dbReference type="AlphaFoldDB" id="A0A0K1ESW9"/>
<dbReference type="GO" id="GO:0003824">
    <property type="term" value="F:catalytic activity"/>
    <property type="evidence" value="ECO:0007669"/>
    <property type="project" value="InterPro"/>
</dbReference>
<dbReference type="InterPro" id="IPR001310">
    <property type="entry name" value="Histidine_triad_HIT"/>
</dbReference>
<dbReference type="Gene3D" id="3.30.428.10">
    <property type="entry name" value="HIT-like"/>
    <property type="match status" value="1"/>
</dbReference>
<evidence type="ECO:0000256" key="2">
    <source>
        <dbReference type="PIRSR" id="PIRSR601310-3"/>
    </source>
</evidence>
<dbReference type="PRINTS" id="PR00332">
    <property type="entry name" value="HISTRIAD"/>
</dbReference>
<accession>A0A0K1ESW9</accession>
<dbReference type="Proteomes" id="UP000067626">
    <property type="component" value="Chromosome"/>
</dbReference>
<dbReference type="EMBL" id="CP012159">
    <property type="protein sequence ID" value="AKT44030.1"/>
    <property type="molecule type" value="Genomic_DNA"/>
</dbReference>
<dbReference type="InterPro" id="IPR019808">
    <property type="entry name" value="Histidine_triad_CS"/>
</dbReference>
<evidence type="ECO:0000259" key="4">
    <source>
        <dbReference type="PROSITE" id="PS51084"/>
    </source>
</evidence>
<feature type="active site" description="Tele-AMP-histidine intermediate" evidence="1">
    <location>
        <position position="83"/>
    </location>
</feature>
<dbReference type="InterPro" id="IPR036265">
    <property type="entry name" value="HIT-like_sf"/>
</dbReference>
<feature type="domain" description="HIT" evidence="4">
    <location>
        <begin position="1"/>
        <end position="97"/>
    </location>
</feature>
<dbReference type="KEGG" id="ccro:CMC5_082680"/>
<sequence>MVLEDEDWLAFHDTNPQAPTHVLVIPKRHVAGLREAAPEDQALLGKLLLGAQQVAAATGIQETGFRTVINSGANAGQTVFHLHVHVIGGRAMGWPPG</sequence>
<feature type="short sequence motif" description="Histidine triad motif" evidence="2 3">
    <location>
        <begin position="81"/>
        <end position="85"/>
    </location>
</feature>
<dbReference type="InterPro" id="IPR011146">
    <property type="entry name" value="HIT-like"/>
</dbReference>
<reference evidence="5 6" key="1">
    <citation type="submission" date="2015-07" db="EMBL/GenBank/DDBJ databases">
        <title>Genome analysis of myxobacterium Chondromyces crocatus Cm c5 reveals a high potential for natural compound synthesis and the genetic basis for the loss of fruiting body formation.</title>
        <authorList>
            <person name="Zaburannyi N."/>
            <person name="Bunk B."/>
            <person name="Maier J."/>
            <person name="Overmann J."/>
            <person name="Mueller R."/>
        </authorList>
    </citation>
    <scope>NUCLEOTIDE SEQUENCE [LARGE SCALE GENOMIC DNA]</scope>
    <source>
        <strain evidence="5 6">Cm c5</strain>
    </source>
</reference>
<dbReference type="Pfam" id="PF01230">
    <property type="entry name" value="HIT"/>
    <property type="match status" value="1"/>
</dbReference>
<keyword evidence="6" id="KW-1185">Reference proteome</keyword>
<evidence type="ECO:0000256" key="1">
    <source>
        <dbReference type="PIRSR" id="PIRSR601310-1"/>
    </source>
</evidence>
<protein>
    <recommendedName>
        <fullName evidence="4">HIT domain-containing protein</fullName>
    </recommendedName>
</protein>
<evidence type="ECO:0000313" key="6">
    <source>
        <dbReference type="Proteomes" id="UP000067626"/>
    </source>
</evidence>